<protein>
    <submittedName>
        <fullName evidence="1">Uncharacterized protein</fullName>
    </submittedName>
</protein>
<reference evidence="1" key="1">
    <citation type="journal article" date="2014" name="Front. Microbiol.">
        <title>High frequency of phylogenetically diverse reductive dehalogenase-homologous genes in deep subseafloor sedimentary metagenomes.</title>
        <authorList>
            <person name="Kawai M."/>
            <person name="Futagami T."/>
            <person name="Toyoda A."/>
            <person name="Takaki Y."/>
            <person name="Nishi S."/>
            <person name="Hori S."/>
            <person name="Arai W."/>
            <person name="Tsubouchi T."/>
            <person name="Morono Y."/>
            <person name="Uchiyama I."/>
            <person name="Ito T."/>
            <person name="Fujiyama A."/>
            <person name="Inagaki F."/>
            <person name="Takami H."/>
        </authorList>
    </citation>
    <scope>NUCLEOTIDE SEQUENCE</scope>
    <source>
        <strain evidence="1">Expedition CK06-06</strain>
    </source>
</reference>
<sequence>MGELKLVVRTFGIAAAALLFASCGTPGTRISQHPDVYQRLSPRDQALVSQGQIRLGMTMDAVWLAWGTPEQTIPGSGRGRPTETWVYLRYETPPSYGGPYYYGPFDWSYIPPKFP</sequence>
<feature type="non-terminal residue" evidence="1">
    <location>
        <position position="115"/>
    </location>
</feature>
<name>X0YV22_9ZZZZ</name>
<organism evidence="1">
    <name type="scientific">marine sediment metagenome</name>
    <dbReference type="NCBI Taxonomy" id="412755"/>
    <lineage>
        <taxon>unclassified sequences</taxon>
        <taxon>metagenomes</taxon>
        <taxon>ecological metagenomes</taxon>
    </lineage>
</organism>
<evidence type="ECO:0000313" key="1">
    <source>
        <dbReference type="EMBL" id="GAG40446.1"/>
    </source>
</evidence>
<proteinExistence type="predicted"/>
<dbReference type="EMBL" id="BARS01046178">
    <property type="protein sequence ID" value="GAG40446.1"/>
    <property type="molecule type" value="Genomic_DNA"/>
</dbReference>
<accession>X0YV22</accession>
<dbReference type="AlphaFoldDB" id="X0YV22"/>
<comment type="caution">
    <text evidence="1">The sequence shown here is derived from an EMBL/GenBank/DDBJ whole genome shotgun (WGS) entry which is preliminary data.</text>
</comment>
<dbReference type="PROSITE" id="PS51257">
    <property type="entry name" value="PROKAR_LIPOPROTEIN"/>
    <property type="match status" value="1"/>
</dbReference>
<gene>
    <name evidence="1" type="ORF">S01H1_69535</name>
</gene>